<evidence type="ECO:0000256" key="9">
    <source>
        <dbReference type="ARBA" id="ARBA00023310"/>
    </source>
</evidence>
<comment type="function">
    <text evidence="1 10">Produces ATP from ADP in the presence of a proton gradient across the membrane.</text>
</comment>
<comment type="subcellular location">
    <subcellularLocation>
        <location evidence="10">Cell membrane</location>
        <topology evidence="10">Peripheral membrane protein</topology>
    </subcellularLocation>
    <subcellularLocation>
        <location evidence="2">Endomembrane system</location>
        <topology evidence="2">Peripheral membrane protein</topology>
    </subcellularLocation>
</comment>
<evidence type="ECO:0000256" key="7">
    <source>
        <dbReference type="ARBA" id="ARBA00023136"/>
    </source>
</evidence>
<evidence type="ECO:0000313" key="13">
    <source>
        <dbReference type="EMBL" id="NNU79516.1"/>
    </source>
</evidence>
<comment type="subunit">
    <text evidence="10 11">F-type ATPases have 2 components, CF(1) - the catalytic core - and CF(0) - the membrane proton channel. CF(1) has five subunits: alpha(3), beta(3), gamma(1), delta(1), epsilon(1). CF(0) has three main subunits: a, b and c.</text>
</comment>
<protein>
    <recommendedName>
        <fullName evidence="10">ATP synthase epsilon chain</fullName>
    </recommendedName>
    <alternativeName>
        <fullName evidence="10">ATP synthase F1 sector epsilon subunit</fullName>
    </alternativeName>
    <alternativeName>
        <fullName evidence="10">F-ATPase epsilon subunit</fullName>
    </alternativeName>
</protein>
<dbReference type="EMBL" id="JABFBC010000001">
    <property type="protein sequence ID" value="NNU79516.1"/>
    <property type="molecule type" value="Genomic_DNA"/>
</dbReference>
<evidence type="ECO:0000256" key="6">
    <source>
        <dbReference type="ARBA" id="ARBA00023065"/>
    </source>
</evidence>
<dbReference type="PANTHER" id="PTHR13822:SF10">
    <property type="entry name" value="ATP SYNTHASE EPSILON CHAIN, CHLOROPLASTIC"/>
    <property type="match status" value="1"/>
</dbReference>
<name>A0A849KYV2_9RHOB</name>
<evidence type="ECO:0000256" key="2">
    <source>
        <dbReference type="ARBA" id="ARBA00004184"/>
    </source>
</evidence>
<keyword evidence="7 10" id="KW-0472">Membrane</keyword>
<comment type="similarity">
    <text evidence="3 10 11">Belongs to the ATPase epsilon chain family.</text>
</comment>
<evidence type="ECO:0000256" key="10">
    <source>
        <dbReference type="HAMAP-Rule" id="MF_00530"/>
    </source>
</evidence>
<keyword evidence="9 10" id="KW-0066">ATP synthesis</keyword>
<proteinExistence type="inferred from homology"/>
<dbReference type="GO" id="GO:0012505">
    <property type="term" value="C:endomembrane system"/>
    <property type="evidence" value="ECO:0007669"/>
    <property type="project" value="UniProtKB-SubCell"/>
</dbReference>
<gene>
    <name evidence="10 13" type="primary">atpC</name>
    <name evidence="13" type="ORF">HMH01_03600</name>
</gene>
<evidence type="ECO:0000256" key="1">
    <source>
        <dbReference type="ARBA" id="ARBA00003543"/>
    </source>
</evidence>
<evidence type="ECO:0000313" key="14">
    <source>
        <dbReference type="Proteomes" id="UP000572377"/>
    </source>
</evidence>
<dbReference type="InterPro" id="IPR036771">
    <property type="entry name" value="ATPsynth_dsu/esu_N"/>
</dbReference>
<evidence type="ECO:0000259" key="12">
    <source>
        <dbReference type="Pfam" id="PF02823"/>
    </source>
</evidence>
<keyword evidence="4 10" id="KW-0813">Transport</keyword>
<dbReference type="InterPro" id="IPR001469">
    <property type="entry name" value="ATP_synth_F1_dsu/esu"/>
</dbReference>
<keyword evidence="14" id="KW-1185">Reference proteome</keyword>
<keyword evidence="8 10" id="KW-0139">CF(1)</keyword>
<dbReference type="SUPFAM" id="SSF51344">
    <property type="entry name" value="Epsilon subunit of F1F0-ATP synthase N-terminal domain"/>
    <property type="match status" value="1"/>
</dbReference>
<evidence type="ECO:0000256" key="8">
    <source>
        <dbReference type="ARBA" id="ARBA00023196"/>
    </source>
</evidence>
<dbReference type="NCBIfam" id="TIGR01216">
    <property type="entry name" value="ATP_synt_epsi"/>
    <property type="match status" value="1"/>
</dbReference>
<evidence type="ECO:0000256" key="4">
    <source>
        <dbReference type="ARBA" id="ARBA00022448"/>
    </source>
</evidence>
<dbReference type="PANTHER" id="PTHR13822">
    <property type="entry name" value="ATP SYNTHASE DELTA/EPSILON CHAIN"/>
    <property type="match status" value="1"/>
</dbReference>
<dbReference type="InterPro" id="IPR020546">
    <property type="entry name" value="ATP_synth_F1_dsu/esu_N"/>
</dbReference>
<keyword evidence="5 10" id="KW-0375">Hydrogen ion transport</keyword>
<dbReference type="AlphaFoldDB" id="A0A849KYV2"/>
<evidence type="ECO:0000256" key="11">
    <source>
        <dbReference type="RuleBase" id="RU003656"/>
    </source>
</evidence>
<keyword evidence="6 10" id="KW-0406">Ion transport</keyword>
<dbReference type="Proteomes" id="UP000572377">
    <property type="component" value="Unassembled WGS sequence"/>
</dbReference>
<comment type="caution">
    <text evidence="13">The sequence shown here is derived from an EMBL/GenBank/DDBJ whole genome shotgun (WGS) entry which is preliminary data.</text>
</comment>
<feature type="domain" description="ATP synthase F1 complex delta/epsilon subunit N-terminal" evidence="12">
    <location>
        <begin position="1"/>
        <end position="79"/>
    </location>
</feature>
<evidence type="ECO:0000256" key="5">
    <source>
        <dbReference type="ARBA" id="ARBA00022781"/>
    </source>
</evidence>
<dbReference type="GO" id="GO:0045259">
    <property type="term" value="C:proton-transporting ATP synthase complex"/>
    <property type="evidence" value="ECO:0007669"/>
    <property type="project" value="UniProtKB-KW"/>
</dbReference>
<keyword evidence="10" id="KW-1003">Cell membrane</keyword>
<dbReference type="Gene3D" id="2.60.15.10">
    <property type="entry name" value="F0F1 ATP synthase delta/epsilon subunit, N-terminal"/>
    <property type="match status" value="1"/>
</dbReference>
<dbReference type="RefSeq" id="WP_171322569.1">
    <property type="nucleotide sequence ID" value="NZ_JABFBC010000001.1"/>
</dbReference>
<dbReference type="Pfam" id="PF02823">
    <property type="entry name" value="ATP-synt_DE_N"/>
    <property type="match status" value="1"/>
</dbReference>
<accession>A0A849KYV2</accession>
<dbReference type="GO" id="GO:0005524">
    <property type="term" value="F:ATP binding"/>
    <property type="evidence" value="ECO:0007669"/>
    <property type="project" value="UniProtKB-UniRule"/>
</dbReference>
<dbReference type="GO" id="GO:0005886">
    <property type="term" value="C:plasma membrane"/>
    <property type="evidence" value="ECO:0007669"/>
    <property type="project" value="UniProtKB-SubCell"/>
</dbReference>
<reference evidence="13 14" key="1">
    <citation type="submission" date="2020-05" db="EMBL/GenBank/DDBJ databases">
        <title>Gimesia benthica sp. nov., a novel planctomycete isolated from a deep-sea water sample of the Northwest Indian Ocean.</title>
        <authorList>
            <person name="Wang J."/>
            <person name="Ruan C."/>
            <person name="Song L."/>
            <person name="Zhu Y."/>
            <person name="Li A."/>
            <person name="Zheng X."/>
            <person name="Wang L."/>
            <person name="Lu Z."/>
            <person name="Huang Y."/>
            <person name="Du W."/>
            <person name="Zhou Y."/>
            <person name="Huang L."/>
            <person name="Dai X."/>
        </authorList>
    </citation>
    <scope>NUCLEOTIDE SEQUENCE [LARGE SCALE GENOMIC DNA]</scope>
    <source>
        <strain evidence="13 14">YYQ-30</strain>
    </source>
</reference>
<sequence length="127" mass="13100">MRLDIVTPERQLISAEVSSVRIPGVDGDMTVMGAHAPTVTTLRPGIVSVSGGDAAGEFVVTGGFAEISSDGASILAERAVPKSEATREMLESMLADAKAAADIAEESAKAAARMRVNDVTELMKVIG</sequence>
<dbReference type="HAMAP" id="MF_00530">
    <property type="entry name" value="ATP_synth_epsil_bac"/>
    <property type="match status" value="1"/>
</dbReference>
<organism evidence="13 14">
    <name type="scientific">Halovulum dunhuangense</name>
    <dbReference type="NCBI Taxonomy" id="1505036"/>
    <lineage>
        <taxon>Bacteria</taxon>
        <taxon>Pseudomonadati</taxon>
        <taxon>Pseudomonadota</taxon>
        <taxon>Alphaproteobacteria</taxon>
        <taxon>Rhodobacterales</taxon>
        <taxon>Paracoccaceae</taxon>
        <taxon>Halovulum</taxon>
    </lineage>
</organism>
<dbReference type="GO" id="GO:0046933">
    <property type="term" value="F:proton-transporting ATP synthase activity, rotational mechanism"/>
    <property type="evidence" value="ECO:0007669"/>
    <property type="project" value="UniProtKB-UniRule"/>
</dbReference>
<dbReference type="CDD" id="cd12152">
    <property type="entry name" value="F1-ATPase_delta"/>
    <property type="match status" value="1"/>
</dbReference>
<evidence type="ECO:0000256" key="3">
    <source>
        <dbReference type="ARBA" id="ARBA00005712"/>
    </source>
</evidence>